<dbReference type="SUPFAM" id="SSF52266">
    <property type="entry name" value="SGNH hydrolase"/>
    <property type="match status" value="1"/>
</dbReference>
<dbReference type="Pfam" id="PF13472">
    <property type="entry name" value="Lipase_GDSL_2"/>
    <property type="match status" value="1"/>
</dbReference>
<keyword evidence="1" id="KW-1133">Transmembrane helix</keyword>
<keyword evidence="1" id="KW-0472">Membrane</keyword>
<dbReference type="CDD" id="cd00229">
    <property type="entry name" value="SGNH_hydrolase"/>
    <property type="match status" value="1"/>
</dbReference>
<dbReference type="GeneID" id="65128371"/>
<dbReference type="InterPro" id="IPR013830">
    <property type="entry name" value="SGNH_hydro"/>
</dbReference>
<evidence type="ECO:0000313" key="4">
    <source>
        <dbReference type="Proteomes" id="UP000516645"/>
    </source>
</evidence>
<dbReference type="Proteomes" id="UP000516645">
    <property type="component" value="Segment"/>
</dbReference>
<evidence type="ECO:0000256" key="1">
    <source>
        <dbReference type="SAM" id="Phobius"/>
    </source>
</evidence>
<organism evidence="3 4">
    <name type="scientific">Gordonia phage Clown</name>
    <dbReference type="NCBI Taxonomy" id="2759393"/>
    <lineage>
        <taxon>Viruses</taxon>
        <taxon>Duplodnaviria</taxon>
        <taxon>Heunggongvirae</taxon>
        <taxon>Uroviricota</taxon>
        <taxon>Caudoviricetes</taxon>
        <taxon>Stackebrandtviridae</taxon>
        <taxon>Frickvirinae</taxon>
        <taxon>Clownvirus</taxon>
        <taxon>Clownvirus clown</taxon>
    </lineage>
</organism>
<protein>
    <submittedName>
        <fullName evidence="3">Esterase</fullName>
    </submittedName>
</protein>
<dbReference type="RefSeq" id="YP_010110081.1">
    <property type="nucleotide sequence ID" value="NC_055867.1"/>
</dbReference>
<name>A0A7L7STK0_9CAUD</name>
<feature type="domain" description="SGNH hydrolase-type esterase" evidence="2">
    <location>
        <begin position="76"/>
        <end position="235"/>
    </location>
</feature>
<keyword evidence="1" id="KW-0812">Transmembrane</keyword>
<dbReference type="InterPro" id="IPR036514">
    <property type="entry name" value="SGNH_hydro_sf"/>
</dbReference>
<dbReference type="PANTHER" id="PTHR30383">
    <property type="entry name" value="THIOESTERASE 1/PROTEASE 1/LYSOPHOSPHOLIPASE L1"/>
    <property type="match status" value="1"/>
</dbReference>
<dbReference type="Gene3D" id="3.40.50.1110">
    <property type="entry name" value="SGNH hydrolase"/>
    <property type="match status" value="1"/>
</dbReference>
<evidence type="ECO:0000259" key="2">
    <source>
        <dbReference type="Pfam" id="PF13472"/>
    </source>
</evidence>
<feature type="transmembrane region" description="Helical" evidence="1">
    <location>
        <begin position="28"/>
        <end position="49"/>
    </location>
</feature>
<dbReference type="InterPro" id="IPR051532">
    <property type="entry name" value="Ester_Hydrolysis_Enzymes"/>
</dbReference>
<accession>A0A7L7STK0</accession>
<sequence length="255" mass="26577">MPDDVRMGSRSRKKKTSWWQHSWGGATIWGWAFIAASTLSVIAVIVFAAHRPIPHSTESHAPQTAPAEEANRTIAFLGDSYTAGAGAAPRQGYPERTALADLGCYTVRGFGSGGTGYTNPGPQGAGTFKQRVGQVIAARPGVVVVQGSTNDRDPAATGAAADAVFTELAAGLPDAVIVAVGPAPALKHNPDEFITVSAAIQAAAERNGVRFIDPTGWLSAADYTSDQVHPNDAGHLKYGTTLRKALLITSGIEEC</sequence>
<keyword evidence="4" id="KW-1185">Reference proteome</keyword>
<reference evidence="3 4" key="1">
    <citation type="submission" date="2020-07" db="EMBL/GenBank/DDBJ databases">
        <authorList>
            <person name="Bortz R.L."/>
            <person name="Bai C."/>
            <person name="Brody A."/>
            <person name="Douse D."/>
            <person name="Feder N.M."/>
            <person name="Fischer E."/>
            <person name="Kim I."/>
            <person name="Kornbau S."/>
            <person name="Malek C.E."/>
            <person name="Menendez J.A."/>
            <person name="Moore R.J."/>
            <person name="Pinkovsky V.I."/>
            <person name="Raghavan D."/>
            <person name="Reznik A.S."/>
            <person name="Sciarra A.R."/>
            <person name="Starinsky S.F."/>
            <person name="Vaughan O."/>
            <person name="Walker S.E."/>
            <person name="Wiemann J."/>
            <person name="Butela K.A."/>
            <person name="Garlena R.A."/>
            <person name="Russell D.A."/>
            <person name="Pope W.H."/>
            <person name="Jacobs-Sera D."/>
            <person name="Hatfull G.F."/>
        </authorList>
    </citation>
    <scope>NUCLEOTIDE SEQUENCE [LARGE SCALE GENOMIC DNA]</scope>
</reference>
<gene>
    <name evidence="3" type="primary">41</name>
    <name evidence="3" type="ORF">SEA_CLOWN_41</name>
</gene>
<dbReference type="EMBL" id="MT771343">
    <property type="protein sequence ID" value="QOC56039.1"/>
    <property type="molecule type" value="Genomic_DNA"/>
</dbReference>
<evidence type="ECO:0000313" key="3">
    <source>
        <dbReference type="EMBL" id="QOC56039.1"/>
    </source>
</evidence>
<proteinExistence type="predicted"/>
<dbReference type="KEGG" id="vg:65128371"/>